<organism evidence="1 2">
    <name type="scientific">Paraburkholderia caledonica</name>
    <dbReference type="NCBI Taxonomy" id="134536"/>
    <lineage>
        <taxon>Bacteria</taxon>
        <taxon>Pseudomonadati</taxon>
        <taxon>Pseudomonadota</taxon>
        <taxon>Betaproteobacteria</taxon>
        <taxon>Burkholderiales</taxon>
        <taxon>Burkholderiaceae</taxon>
        <taxon>Paraburkholderia</taxon>
    </lineage>
</organism>
<dbReference type="AlphaFoldDB" id="A0AB73ILH8"/>
<comment type="caution">
    <text evidence="1">The sequence shown here is derived from an EMBL/GenBank/DDBJ whole genome shotgun (WGS) entry which is preliminary data.</text>
</comment>
<dbReference type="EMBL" id="JAURTK010000012">
    <property type="protein sequence ID" value="MDP9650806.1"/>
    <property type="molecule type" value="Genomic_DNA"/>
</dbReference>
<sequence>MMPTFTARATTMSHTRSPFNDLSMSTGGAISYSIVSPDVISIAAGYHPAWGGAAEIRIVEDQLSVAFYTAYANRVRPQAVPVAVSARAVALRDRLMAVKAGLGLSTKELAEVLACARQSVYNWLDPEYQGQPNDYAMQRLAVLERLTGTWNGYHVGALGAHLHGTSLVAEGGRTLYVLLKESPIDAARCEAALLAIADQSQAQIDNAQRVDDLATRGFGR</sequence>
<dbReference type="RefSeq" id="WP_392395602.1">
    <property type="nucleotide sequence ID" value="NZ_JAURTK010000012.1"/>
</dbReference>
<evidence type="ECO:0000313" key="1">
    <source>
        <dbReference type="EMBL" id="MDP9650806.1"/>
    </source>
</evidence>
<reference evidence="1" key="1">
    <citation type="submission" date="2023-07" db="EMBL/GenBank/DDBJ databases">
        <title>Sorghum-associated microbial communities from plants grown in Nebraska, USA.</title>
        <authorList>
            <person name="Schachtman D."/>
        </authorList>
    </citation>
    <scope>NUCLEOTIDE SEQUENCE</scope>
    <source>
        <strain evidence="1">DS1061</strain>
    </source>
</reference>
<proteinExistence type="predicted"/>
<name>A0AB73ILH8_9BURK</name>
<evidence type="ECO:0000313" key="2">
    <source>
        <dbReference type="Proteomes" id="UP001229486"/>
    </source>
</evidence>
<dbReference type="Proteomes" id="UP001229486">
    <property type="component" value="Unassembled WGS sequence"/>
</dbReference>
<protein>
    <recommendedName>
        <fullName evidence="3">Transcriptional regulator</fullName>
    </recommendedName>
</protein>
<evidence type="ECO:0008006" key="3">
    <source>
        <dbReference type="Google" id="ProtNLM"/>
    </source>
</evidence>
<accession>A0AB73ILH8</accession>
<gene>
    <name evidence="1" type="ORF">J2793_006280</name>
</gene>